<dbReference type="PIRSF" id="PIRSF004761">
    <property type="entry name" value="Hydrgn_mat_HypA"/>
    <property type="match status" value="1"/>
</dbReference>
<feature type="binding site" evidence="5">
    <location>
        <position position="92"/>
    </location>
    <ligand>
        <name>Zn(2+)</name>
        <dbReference type="ChEBI" id="CHEBI:29105"/>
    </ligand>
</feature>
<comment type="function">
    <text evidence="5">Involved in the maturation of [NiFe] hydrogenases. Required for nickel insertion into the metal center of the hydrogenase.</text>
</comment>
<dbReference type="GO" id="GO:0008270">
    <property type="term" value="F:zinc ion binding"/>
    <property type="evidence" value="ECO:0007669"/>
    <property type="project" value="UniProtKB-UniRule"/>
</dbReference>
<organism evidence="6 7">
    <name type="scientific">Flexistipes sinusarabici</name>
    <dbReference type="NCBI Taxonomy" id="2352"/>
    <lineage>
        <taxon>Bacteria</taxon>
        <taxon>Pseudomonadati</taxon>
        <taxon>Deferribacterota</taxon>
        <taxon>Deferribacteres</taxon>
        <taxon>Deferribacterales</taxon>
        <taxon>Flexistipitaceae</taxon>
        <taxon>Flexistipes</taxon>
    </lineage>
</organism>
<reference evidence="6 7" key="1">
    <citation type="journal article" date="2018" name="Nat. Biotechnol.">
        <title>A standardized bacterial taxonomy based on genome phylogeny substantially revises the tree of life.</title>
        <authorList>
            <person name="Parks D.H."/>
            <person name="Chuvochina M."/>
            <person name="Waite D.W."/>
            <person name="Rinke C."/>
            <person name="Skarshewski A."/>
            <person name="Chaumeil P.A."/>
            <person name="Hugenholtz P."/>
        </authorList>
    </citation>
    <scope>NUCLEOTIDE SEQUENCE [LARGE SCALE GENOMIC DNA]</scope>
    <source>
        <strain evidence="6">UBA8672</strain>
    </source>
</reference>
<evidence type="ECO:0000256" key="1">
    <source>
        <dbReference type="ARBA" id="ARBA00010748"/>
    </source>
</evidence>
<protein>
    <recommendedName>
        <fullName evidence="5">Hydrogenase maturation factor HypA</fullName>
    </recommendedName>
</protein>
<dbReference type="InterPro" id="IPR020538">
    <property type="entry name" value="Hydgase_Ni_incorp_HypA/HybF_CS"/>
</dbReference>
<gene>
    <name evidence="5 6" type="primary">hypA</name>
    <name evidence="6" type="ORF">DHM44_03770</name>
</gene>
<dbReference type="NCBIfam" id="TIGR00100">
    <property type="entry name" value="hypA"/>
    <property type="match status" value="1"/>
</dbReference>
<accession>A0A3D5QAU8</accession>
<feature type="binding site" evidence="5">
    <location>
        <position position="2"/>
    </location>
    <ligand>
        <name>Ni(2+)</name>
        <dbReference type="ChEBI" id="CHEBI:49786"/>
    </ligand>
</feature>
<feature type="binding site" evidence="5">
    <location>
        <position position="89"/>
    </location>
    <ligand>
        <name>Zn(2+)</name>
        <dbReference type="ChEBI" id="CHEBI:29105"/>
    </ligand>
</feature>
<proteinExistence type="inferred from homology"/>
<name>A0A3D5QAU8_FLESI</name>
<keyword evidence="3 5" id="KW-0479">Metal-binding</keyword>
<dbReference type="HAMAP" id="MF_00213">
    <property type="entry name" value="HypA_HybF"/>
    <property type="match status" value="1"/>
</dbReference>
<dbReference type="Pfam" id="PF01155">
    <property type="entry name" value="HypA"/>
    <property type="match status" value="1"/>
</dbReference>
<evidence type="ECO:0000256" key="2">
    <source>
        <dbReference type="ARBA" id="ARBA00022596"/>
    </source>
</evidence>
<dbReference type="RefSeq" id="WP_273265407.1">
    <property type="nucleotide sequence ID" value="NZ_JAAZVV010000020.1"/>
</dbReference>
<comment type="similarity">
    <text evidence="1 5">Belongs to the HypA/HybF family.</text>
</comment>
<feature type="binding site" evidence="5">
    <location>
        <position position="76"/>
    </location>
    <ligand>
        <name>Zn(2+)</name>
        <dbReference type="ChEBI" id="CHEBI:29105"/>
    </ligand>
</feature>
<dbReference type="InterPro" id="IPR000688">
    <property type="entry name" value="HypA/HybF"/>
</dbReference>
<evidence type="ECO:0000313" key="6">
    <source>
        <dbReference type="EMBL" id="HCW92780.1"/>
    </source>
</evidence>
<feature type="binding site" evidence="5">
    <location>
        <position position="73"/>
    </location>
    <ligand>
        <name>Zn(2+)</name>
        <dbReference type="ChEBI" id="CHEBI:29105"/>
    </ligand>
</feature>
<dbReference type="Gene3D" id="3.30.2320.80">
    <property type="match status" value="1"/>
</dbReference>
<keyword evidence="4 5" id="KW-0862">Zinc</keyword>
<keyword evidence="2 5" id="KW-0533">Nickel</keyword>
<dbReference type="GO" id="GO:0016151">
    <property type="term" value="F:nickel cation binding"/>
    <property type="evidence" value="ECO:0007669"/>
    <property type="project" value="UniProtKB-UniRule"/>
</dbReference>
<dbReference type="PANTHER" id="PTHR34535">
    <property type="entry name" value="HYDROGENASE MATURATION FACTOR HYPA"/>
    <property type="match status" value="1"/>
</dbReference>
<dbReference type="Proteomes" id="UP000262325">
    <property type="component" value="Unassembled WGS sequence"/>
</dbReference>
<evidence type="ECO:0000256" key="5">
    <source>
        <dbReference type="HAMAP-Rule" id="MF_00213"/>
    </source>
</evidence>
<dbReference type="GO" id="GO:0051604">
    <property type="term" value="P:protein maturation"/>
    <property type="evidence" value="ECO:0007669"/>
    <property type="project" value="InterPro"/>
</dbReference>
<dbReference type="PROSITE" id="PS01249">
    <property type="entry name" value="HYPA"/>
    <property type="match status" value="1"/>
</dbReference>
<evidence type="ECO:0000313" key="7">
    <source>
        <dbReference type="Proteomes" id="UP000262325"/>
    </source>
</evidence>
<evidence type="ECO:0000256" key="4">
    <source>
        <dbReference type="ARBA" id="ARBA00022833"/>
    </source>
</evidence>
<sequence>MHEVGIAQNILDIAVESALNNKAEIINKIHVKIGRLAAVENDALLFAFDALKEGTIAANALLKIEDIPIKGRCIDCKHEDFYDEMFFSCKKCGSYKVELLTGEELNITEIEVD</sequence>
<evidence type="ECO:0000256" key="3">
    <source>
        <dbReference type="ARBA" id="ARBA00022723"/>
    </source>
</evidence>
<dbReference type="AlphaFoldDB" id="A0A3D5QAU8"/>
<comment type="caution">
    <text evidence="6">The sequence shown here is derived from an EMBL/GenBank/DDBJ whole genome shotgun (WGS) entry which is preliminary data.</text>
</comment>
<dbReference type="EMBL" id="DPPF01000076">
    <property type="protein sequence ID" value="HCW92780.1"/>
    <property type="molecule type" value="Genomic_DNA"/>
</dbReference>
<dbReference type="PANTHER" id="PTHR34535:SF3">
    <property type="entry name" value="HYDROGENASE MATURATION FACTOR HYPA"/>
    <property type="match status" value="1"/>
</dbReference>